<gene>
    <name evidence="1" type="ORF">PACLA_8A056895</name>
</gene>
<name>A0A6S7JIT8_PARCT</name>
<evidence type="ECO:0000313" key="1">
    <source>
        <dbReference type="EMBL" id="CAB4011338.1"/>
    </source>
</evidence>
<protein>
    <submittedName>
        <fullName evidence="1">Uncharacterized protein</fullName>
    </submittedName>
</protein>
<sequence>MKVSSEMKTGLQHTLHINNDSDDMATGISHDFDALSDNDQGRDGIIKSKVEMVLFLLDKFCIGDNFYHEMTMLFYDLPRSYLVKQKRTQLNEMCHITSTPGDEEGAQAEIALWFAWSFGLEVKSMKVSGEMKTGLQHTLHINNDSDDMVTGISHDFDALSDNDQGRDGIIKSKLEMVLFLLDKFCIGDNFYHEMTMLFDDLPRSYLVKQKRTQLNEMCHIASAPGDEEGAQ</sequence>
<dbReference type="AlphaFoldDB" id="A0A6S7JIT8"/>
<dbReference type="OrthoDB" id="5985188at2759"/>
<reference evidence="1" key="1">
    <citation type="submission" date="2020-04" db="EMBL/GenBank/DDBJ databases">
        <authorList>
            <person name="Alioto T."/>
            <person name="Alioto T."/>
            <person name="Gomez Garrido J."/>
        </authorList>
    </citation>
    <scope>NUCLEOTIDE SEQUENCE</scope>
    <source>
        <strain evidence="1">A484AB</strain>
    </source>
</reference>
<dbReference type="PANTHER" id="PTHR31424">
    <property type="entry name" value="PROTEIN CBG23806"/>
    <property type="match status" value="1"/>
</dbReference>
<organism evidence="1 2">
    <name type="scientific">Paramuricea clavata</name>
    <name type="common">Red gorgonian</name>
    <name type="synonym">Violescent sea-whip</name>
    <dbReference type="NCBI Taxonomy" id="317549"/>
    <lineage>
        <taxon>Eukaryota</taxon>
        <taxon>Metazoa</taxon>
        <taxon>Cnidaria</taxon>
        <taxon>Anthozoa</taxon>
        <taxon>Octocorallia</taxon>
        <taxon>Malacalcyonacea</taxon>
        <taxon>Plexauridae</taxon>
        <taxon>Paramuricea</taxon>
    </lineage>
</organism>
<dbReference type="PANTHER" id="PTHR31424:SF3">
    <property type="entry name" value="RING-TYPE DOMAIN-CONTAINING PROTEIN"/>
    <property type="match status" value="1"/>
</dbReference>
<keyword evidence="2" id="KW-1185">Reference proteome</keyword>
<dbReference type="EMBL" id="CACRXK020007115">
    <property type="protein sequence ID" value="CAB4011338.1"/>
    <property type="molecule type" value="Genomic_DNA"/>
</dbReference>
<feature type="non-terminal residue" evidence="1">
    <location>
        <position position="231"/>
    </location>
</feature>
<dbReference type="Proteomes" id="UP001152795">
    <property type="component" value="Unassembled WGS sequence"/>
</dbReference>
<proteinExistence type="predicted"/>
<accession>A0A6S7JIT8</accession>
<comment type="caution">
    <text evidence="1">The sequence shown here is derived from an EMBL/GenBank/DDBJ whole genome shotgun (WGS) entry which is preliminary data.</text>
</comment>
<evidence type="ECO:0000313" key="2">
    <source>
        <dbReference type="Proteomes" id="UP001152795"/>
    </source>
</evidence>